<accession>A0A285U0A6</accession>
<protein>
    <submittedName>
        <fullName evidence="1">Uncharacterized protein</fullName>
    </submittedName>
</protein>
<dbReference type="AlphaFoldDB" id="A0A285U0A6"/>
<organism evidence="1 2">
    <name type="scientific">Rhizobium subbaraonis</name>
    <dbReference type="NCBI Taxonomy" id="908946"/>
    <lineage>
        <taxon>Bacteria</taxon>
        <taxon>Pseudomonadati</taxon>
        <taxon>Pseudomonadota</taxon>
        <taxon>Alphaproteobacteria</taxon>
        <taxon>Hyphomicrobiales</taxon>
        <taxon>Rhizobiaceae</taxon>
        <taxon>Rhizobium/Agrobacterium group</taxon>
        <taxon>Rhizobium</taxon>
    </lineage>
</organism>
<dbReference type="EMBL" id="OBQD01000001">
    <property type="protein sequence ID" value="SOC35173.1"/>
    <property type="molecule type" value="Genomic_DNA"/>
</dbReference>
<dbReference type="RefSeq" id="WP_097135600.1">
    <property type="nucleotide sequence ID" value="NZ_OBQD01000001.1"/>
</dbReference>
<sequence length="165" mass="17035">MADKSTFTPEEWSVLLQGVMAAGIAVTAAEPSGLWGMLKEGMASSRTLLQGKGGTDTTSLTTAIVEGFESSEGRKVAREGLEARLKGAKPEEIKARCIDTVREAAEIVEAKAPSDAAAFKGWLLQISQSVAEAAKEGGFLGFGGTSVSDAEKATVAEISSALKVA</sequence>
<evidence type="ECO:0000313" key="1">
    <source>
        <dbReference type="EMBL" id="SOC35173.1"/>
    </source>
</evidence>
<dbReference type="OrthoDB" id="159745at2"/>
<gene>
    <name evidence="1" type="ORF">SAMN05892877_101222</name>
</gene>
<dbReference type="Proteomes" id="UP000219167">
    <property type="component" value="Unassembled WGS sequence"/>
</dbReference>
<reference evidence="1 2" key="1">
    <citation type="submission" date="2017-08" db="EMBL/GenBank/DDBJ databases">
        <authorList>
            <person name="de Groot N.N."/>
        </authorList>
    </citation>
    <scope>NUCLEOTIDE SEQUENCE [LARGE SCALE GENOMIC DNA]</scope>
    <source>
        <strain evidence="1 2">JC85</strain>
    </source>
</reference>
<keyword evidence="2" id="KW-1185">Reference proteome</keyword>
<proteinExistence type="predicted"/>
<name>A0A285U0A6_9HYPH</name>
<evidence type="ECO:0000313" key="2">
    <source>
        <dbReference type="Proteomes" id="UP000219167"/>
    </source>
</evidence>